<evidence type="ECO:0000313" key="1">
    <source>
        <dbReference type="EMBL" id="SMD44626.1"/>
    </source>
</evidence>
<dbReference type="OrthoDB" id="9816564at2"/>
<keyword evidence="2" id="KW-1185">Reference proteome</keyword>
<sequence length="388" mass="44597">MANRKLKILYVHRGVEGKDGWGRSFFLASGMSKLGHSVTFMTTSFQRRFLKFEKKTIDGVLIYVFPDLLPLKLKASGFGIFSLFFKTVFVGFNKFDLIISDCGHRPSNFPAFINQFLFGSIHLTEWWDFYGDGGYYNEKPWYFRIFYGKLEKWLEIKSKKKADGVIVLSNWMFNKALSTGIKNVKIIHGGALTSKLKYQKPLPDRTGKIKLAYIGMADTELDLMIPFFNSLSDVRIKEKVIFLGFGNILNPLKKKQYGLDKILIEKGWIDYLNDTSVLEEIDVFVMIRKVNENALAGWPNKIGDYLALGRPILINPYGDLIDFVKDNPFGFIPVNFDEESIIQAIIKITSNKFDLIEMGEYNRALGESNSWEKKSGEIISFYKEITKE</sequence>
<evidence type="ECO:0000313" key="2">
    <source>
        <dbReference type="Proteomes" id="UP000192333"/>
    </source>
</evidence>
<dbReference type="STRING" id="758820.SAMN00777080_3251"/>
<accession>A0A1W2H7W6</accession>
<dbReference type="Proteomes" id="UP000192333">
    <property type="component" value="Chromosome I"/>
</dbReference>
<dbReference type="RefSeq" id="WP_084121421.1">
    <property type="nucleotide sequence ID" value="NZ_LT838813.1"/>
</dbReference>
<name>A0A1W2H7W6_9BACT</name>
<dbReference type="EMBL" id="LT838813">
    <property type="protein sequence ID" value="SMD44626.1"/>
    <property type="molecule type" value="Genomic_DNA"/>
</dbReference>
<dbReference type="Gene3D" id="3.40.50.2000">
    <property type="entry name" value="Glycogen Phosphorylase B"/>
    <property type="match status" value="2"/>
</dbReference>
<keyword evidence="1" id="KW-0808">Transferase</keyword>
<dbReference type="PANTHER" id="PTHR12526">
    <property type="entry name" value="GLYCOSYLTRANSFERASE"/>
    <property type="match status" value="1"/>
</dbReference>
<dbReference type="SUPFAM" id="SSF53756">
    <property type="entry name" value="UDP-Glycosyltransferase/glycogen phosphorylase"/>
    <property type="match status" value="1"/>
</dbReference>
<gene>
    <name evidence="1" type="ORF">SAMN00777080_3251</name>
</gene>
<dbReference type="GO" id="GO:0016740">
    <property type="term" value="F:transferase activity"/>
    <property type="evidence" value="ECO:0007669"/>
    <property type="project" value="UniProtKB-KW"/>
</dbReference>
<dbReference type="CDD" id="cd03801">
    <property type="entry name" value="GT4_PimA-like"/>
    <property type="match status" value="1"/>
</dbReference>
<protein>
    <submittedName>
        <fullName evidence="1">Glycosyltransferase involved in cell wall bisynthesis</fullName>
    </submittedName>
</protein>
<reference evidence="2" key="1">
    <citation type="submission" date="2017-04" db="EMBL/GenBank/DDBJ databases">
        <authorList>
            <person name="Varghese N."/>
            <person name="Submissions S."/>
        </authorList>
    </citation>
    <scope>NUCLEOTIDE SEQUENCE [LARGE SCALE GENOMIC DNA]</scope>
    <source>
        <strain evidence="2">DSM 16537</strain>
    </source>
</reference>
<organism evidence="1 2">
    <name type="scientific">Aquiflexum balticum DSM 16537</name>
    <dbReference type="NCBI Taxonomy" id="758820"/>
    <lineage>
        <taxon>Bacteria</taxon>
        <taxon>Pseudomonadati</taxon>
        <taxon>Bacteroidota</taxon>
        <taxon>Cytophagia</taxon>
        <taxon>Cytophagales</taxon>
        <taxon>Cyclobacteriaceae</taxon>
        <taxon>Aquiflexum</taxon>
    </lineage>
</organism>
<proteinExistence type="predicted"/>
<dbReference type="AlphaFoldDB" id="A0A1W2H7W6"/>